<accession>A0A2T1G5L3</accession>
<sequence>MKFEFDHLFIFTDIGAPEADRLVSLGLVEGTSNSHPGQGTTNRRFFFRNAMLEVLWVCDPEEARSELIRPTHLWERWANRQSGACPFGFCLRSTTPDRDSIAFPSWAYRPPYLPAPLNIAVGTNSSVLTEPWLFQTPFGQRPDRFSAERAQPLEHPIGWQEITRVELVSPAADLPSPALQAAIDTDRIGLRVGAEYCVELGFDREVQGNRVDFRPGLPLVVSW</sequence>
<reference evidence="2 3" key="1">
    <citation type="submission" date="2018-03" db="EMBL/GenBank/DDBJ databases">
        <title>The ancient ancestry and fast evolution of plastids.</title>
        <authorList>
            <person name="Moore K.R."/>
            <person name="Magnabosco C."/>
            <person name="Momper L."/>
            <person name="Gold D.A."/>
            <person name="Bosak T."/>
            <person name="Fournier G.P."/>
        </authorList>
    </citation>
    <scope>NUCLEOTIDE SEQUENCE [LARGE SCALE GENOMIC DNA]</scope>
    <source>
        <strain evidence="2 3">CCALA 037</strain>
    </source>
</reference>
<dbReference type="Pfam" id="PF13468">
    <property type="entry name" value="Glyoxalase_3"/>
    <property type="match status" value="1"/>
</dbReference>
<dbReference type="Proteomes" id="UP000238937">
    <property type="component" value="Unassembled WGS sequence"/>
</dbReference>
<dbReference type="OrthoDB" id="1426774at2"/>
<gene>
    <name evidence="2" type="ORF">C7B77_20420</name>
</gene>
<feature type="domain" description="Glyoxalase-like" evidence="1">
    <location>
        <begin position="5"/>
        <end position="176"/>
    </location>
</feature>
<comment type="caution">
    <text evidence="2">The sequence shown here is derived from an EMBL/GenBank/DDBJ whole genome shotgun (WGS) entry which is preliminary data.</text>
</comment>
<protein>
    <recommendedName>
        <fullName evidence="1">Glyoxalase-like domain-containing protein</fullName>
    </recommendedName>
</protein>
<organism evidence="2 3">
    <name type="scientific">Chamaesiphon polymorphus CCALA 037</name>
    <dbReference type="NCBI Taxonomy" id="2107692"/>
    <lineage>
        <taxon>Bacteria</taxon>
        <taxon>Bacillati</taxon>
        <taxon>Cyanobacteriota</taxon>
        <taxon>Cyanophyceae</taxon>
        <taxon>Gomontiellales</taxon>
        <taxon>Chamaesiphonaceae</taxon>
        <taxon>Chamaesiphon</taxon>
    </lineage>
</organism>
<dbReference type="RefSeq" id="WP_106309117.1">
    <property type="nucleotide sequence ID" value="NZ_PVWO01000324.1"/>
</dbReference>
<keyword evidence="3" id="KW-1185">Reference proteome</keyword>
<proteinExistence type="predicted"/>
<evidence type="ECO:0000259" key="1">
    <source>
        <dbReference type="Pfam" id="PF13468"/>
    </source>
</evidence>
<name>A0A2T1G5L3_9CYAN</name>
<dbReference type="EMBL" id="PVWO01000324">
    <property type="protein sequence ID" value="PSB52515.1"/>
    <property type="molecule type" value="Genomic_DNA"/>
</dbReference>
<evidence type="ECO:0000313" key="2">
    <source>
        <dbReference type="EMBL" id="PSB52515.1"/>
    </source>
</evidence>
<dbReference type="AlphaFoldDB" id="A0A2T1G5L3"/>
<evidence type="ECO:0000313" key="3">
    <source>
        <dbReference type="Proteomes" id="UP000238937"/>
    </source>
</evidence>
<dbReference type="InterPro" id="IPR025870">
    <property type="entry name" value="Glyoxalase-like_dom"/>
</dbReference>
<dbReference type="InterPro" id="IPR029068">
    <property type="entry name" value="Glyas_Bleomycin-R_OHBP_Dase"/>
</dbReference>
<dbReference type="Gene3D" id="3.10.180.10">
    <property type="entry name" value="2,3-Dihydroxybiphenyl 1,2-Dioxygenase, domain 1"/>
    <property type="match status" value="1"/>
</dbReference>